<gene>
    <name evidence="2" type="ORF">G3T37_05490</name>
</gene>
<evidence type="ECO:0000256" key="1">
    <source>
        <dbReference type="SAM" id="Phobius"/>
    </source>
</evidence>
<feature type="transmembrane region" description="Helical" evidence="1">
    <location>
        <begin position="96"/>
        <end position="122"/>
    </location>
</feature>
<evidence type="ECO:0008006" key="4">
    <source>
        <dbReference type="Google" id="ProtNLM"/>
    </source>
</evidence>
<name>A0A7C9PMC7_9MICO</name>
<reference evidence="2 3" key="1">
    <citation type="journal article" date="2014" name="Int. J. Syst. Evol. Microbiol.">
        <title>Description of Galbitalea soli gen. nov., sp. nov., and Frondihabitans sucicola sp. nov.</title>
        <authorList>
            <person name="Kim S.J."/>
            <person name="Lim J.M."/>
            <person name="Ahn J.H."/>
            <person name="Weon H.Y."/>
            <person name="Hamada M."/>
            <person name="Suzuki K."/>
            <person name="Ahn T.Y."/>
            <person name="Kwon S.W."/>
        </authorList>
    </citation>
    <scope>NUCLEOTIDE SEQUENCE [LARGE SCALE GENOMIC DNA]</scope>
    <source>
        <strain evidence="2 3">NBRC 108727</strain>
    </source>
</reference>
<keyword evidence="1" id="KW-1133">Transmembrane helix</keyword>
<proteinExistence type="predicted"/>
<sequence>MSIAPDHVFPGHQVHIAGSGFTPREQIQIVAYPDARVIATVRVDARGELRTAYRTPATAHPGTIVIEATGWSSGRVENGALQIEGHPGHGAGNGAVIGWALASGGILLSVSALWIAGSTGLLPKLVAKAIVR</sequence>
<keyword evidence="1" id="KW-0472">Membrane</keyword>
<keyword evidence="3" id="KW-1185">Reference proteome</keyword>
<organism evidence="2 3">
    <name type="scientific">Galbitalea soli</name>
    <dbReference type="NCBI Taxonomy" id="1268042"/>
    <lineage>
        <taxon>Bacteria</taxon>
        <taxon>Bacillati</taxon>
        <taxon>Actinomycetota</taxon>
        <taxon>Actinomycetes</taxon>
        <taxon>Micrococcales</taxon>
        <taxon>Microbacteriaceae</taxon>
        <taxon>Galbitalea</taxon>
    </lineage>
</organism>
<keyword evidence="1" id="KW-0812">Transmembrane</keyword>
<evidence type="ECO:0000313" key="3">
    <source>
        <dbReference type="Proteomes" id="UP000479756"/>
    </source>
</evidence>
<dbReference type="AlphaFoldDB" id="A0A7C9PMC7"/>
<dbReference type="EMBL" id="JAAGWZ010000001">
    <property type="protein sequence ID" value="NEM90805.1"/>
    <property type="molecule type" value="Genomic_DNA"/>
</dbReference>
<dbReference type="Proteomes" id="UP000479756">
    <property type="component" value="Unassembled WGS sequence"/>
</dbReference>
<accession>A0A7C9PMC7</accession>
<dbReference type="RefSeq" id="WP_163472413.1">
    <property type="nucleotide sequence ID" value="NZ_JAAGWZ010000001.1"/>
</dbReference>
<evidence type="ECO:0000313" key="2">
    <source>
        <dbReference type="EMBL" id="NEM90805.1"/>
    </source>
</evidence>
<protein>
    <recommendedName>
        <fullName evidence="4">IPT/TIG domain-containing protein</fullName>
    </recommendedName>
</protein>
<comment type="caution">
    <text evidence="2">The sequence shown here is derived from an EMBL/GenBank/DDBJ whole genome shotgun (WGS) entry which is preliminary data.</text>
</comment>